<dbReference type="GO" id="GO:0016829">
    <property type="term" value="F:lyase activity"/>
    <property type="evidence" value="ECO:0007669"/>
    <property type="project" value="UniProtKB-KW"/>
</dbReference>
<protein>
    <submittedName>
        <fullName evidence="2">Pectate lyase</fullName>
    </submittedName>
</protein>
<dbReference type="SUPFAM" id="SSF81853">
    <property type="entry name" value="Family 10 polysaccharide lyase"/>
    <property type="match status" value="1"/>
</dbReference>
<keyword evidence="2" id="KW-0456">Lyase</keyword>
<dbReference type="Proteomes" id="UP001594351">
    <property type="component" value="Unassembled WGS sequence"/>
</dbReference>
<sequence>MYQWNPDRILAASVSWLKHSGIINREVGSRTFGAFHYGCSLLRKNYFQTYSEITGYGISLLLRLYRQKADTVFLNLAINAAKHLVEVQLKDSDSGGAGAFAHGYLYQDKHYSSDYFSFDTGICLSGLADLYFDTEWAPLVEPIDRAATWLATAAQYEDGSFRARYEKRDGDFKPLPEFADWFNDSCGLHAKCSLGLIKAWEITAKPEFKAAALKSMDWVLSLQTEEGAFTLHKGSDDVYTHAHCYVLEALLFTISTLGSEAEKYKTAAQKAVDWLIGTMNPDGSFYRYYPARRFFHEVVTDATSQTARLLLSLSDDALNKYSEKALTYLAEQQWRHLASVHARGCFTSKRYKINKLSVPALKIMSWPTIFTIHAFLMFKMRLKNVKFGGRELF</sequence>
<gene>
    <name evidence="2" type="ORF">ACFL27_12090</name>
</gene>
<keyword evidence="1" id="KW-1133">Transmembrane helix</keyword>
<dbReference type="SUPFAM" id="SSF48239">
    <property type="entry name" value="Terpenoid cyclases/Protein prenyltransferases"/>
    <property type="match status" value="1"/>
</dbReference>
<dbReference type="Pfam" id="PF09492">
    <property type="entry name" value="Pec_lyase"/>
    <property type="match status" value="1"/>
</dbReference>
<comment type="caution">
    <text evidence="2">The sequence shown here is derived from an EMBL/GenBank/DDBJ whole genome shotgun (WGS) entry which is preliminary data.</text>
</comment>
<name>A0ABV6YXI6_UNCC1</name>
<dbReference type="InterPro" id="IPR008930">
    <property type="entry name" value="Terpenoid_cyclase/PrenylTrfase"/>
</dbReference>
<proteinExistence type="predicted"/>
<accession>A0ABV6YXI6</accession>
<dbReference type="EMBL" id="JBHPBY010000135">
    <property type="protein sequence ID" value="MFC1850926.1"/>
    <property type="molecule type" value="Genomic_DNA"/>
</dbReference>
<evidence type="ECO:0000256" key="1">
    <source>
        <dbReference type="SAM" id="Phobius"/>
    </source>
</evidence>
<dbReference type="InterPro" id="IPR012669">
    <property type="entry name" value="Pectate_lyase"/>
</dbReference>
<evidence type="ECO:0000313" key="3">
    <source>
        <dbReference type="Proteomes" id="UP001594351"/>
    </source>
</evidence>
<dbReference type="Gene3D" id="1.50.10.20">
    <property type="match status" value="1"/>
</dbReference>
<evidence type="ECO:0000313" key="2">
    <source>
        <dbReference type="EMBL" id="MFC1850926.1"/>
    </source>
</evidence>
<keyword evidence="3" id="KW-1185">Reference proteome</keyword>
<feature type="transmembrane region" description="Helical" evidence="1">
    <location>
        <begin position="356"/>
        <end position="378"/>
    </location>
</feature>
<keyword evidence="1" id="KW-0812">Transmembrane</keyword>
<organism evidence="2 3">
    <name type="scientific">candidate division CSSED10-310 bacterium</name>
    <dbReference type="NCBI Taxonomy" id="2855610"/>
    <lineage>
        <taxon>Bacteria</taxon>
        <taxon>Bacteria division CSSED10-310</taxon>
    </lineage>
</organism>
<reference evidence="2 3" key="1">
    <citation type="submission" date="2024-09" db="EMBL/GenBank/DDBJ databases">
        <title>Laminarin stimulates single cell rates of sulfate reduction while oxygen inhibits transcriptomic activity in coastal marine sediment.</title>
        <authorList>
            <person name="Lindsay M."/>
            <person name="Orcutt B."/>
            <person name="Emerson D."/>
            <person name="Stepanauskas R."/>
            <person name="D'Angelo T."/>
        </authorList>
    </citation>
    <scope>NUCLEOTIDE SEQUENCE [LARGE SCALE GENOMIC DNA]</scope>
    <source>
        <strain evidence="2">SAG AM-311-K15</strain>
    </source>
</reference>
<keyword evidence="1" id="KW-0472">Membrane</keyword>